<gene>
    <name evidence="3" type="ORF">F8388_024260</name>
</gene>
<dbReference type="EMBL" id="JAATIP010000290">
    <property type="protein sequence ID" value="KAF4353691.1"/>
    <property type="molecule type" value="Genomic_DNA"/>
</dbReference>
<name>A0A7J6E5Q5_CANSA</name>
<dbReference type="InterPro" id="IPR036779">
    <property type="entry name" value="LysM_dom_sf"/>
</dbReference>
<evidence type="ECO:0000259" key="2">
    <source>
        <dbReference type="PROSITE" id="PS51782"/>
    </source>
</evidence>
<feature type="compositionally biased region" description="Basic and acidic residues" evidence="1">
    <location>
        <begin position="9"/>
        <end position="22"/>
    </location>
</feature>
<comment type="caution">
    <text evidence="3">The sequence shown here is derived from an EMBL/GenBank/DDBJ whole genome shotgun (WGS) entry which is preliminary data.</text>
</comment>
<dbReference type="Pfam" id="PF01476">
    <property type="entry name" value="LysM"/>
    <property type="match status" value="1"/>
</dbReference>
<protein>
    <recommendedName>
        <fullName evidence="2">LysM domain-containing protein</fullName>
    </recommendedName>
</protein>
<reference evidence="3 4" key="1">
    <citation type="journal article" date="2020" name="bioRxiv">
        <title>Sequence and annotation of 42 cannabis genomes reveals extensive copy number variation in cannabinoid synthesis and pathogen resistance genes.</title>
        <authorList>
            <person name="Mckernan K.J."/>
            <person name="Helbert Y."/>
            <person name="Kane L.T."/>
            <person name="Ebling H."/>
            <person name="Zhang L."/>
            <person name="Liu B."/>
            <person name="Eaton Z."/>
            <person name="Mclaughlin S."/>
            <person name="Kingan S."/>
            <person name="Baybayan P."/>
            <person name="Concepcion G."/>
            <person name="Jordan M."/>
            <person name="Riva A."/>
            <person name="Barbazuk W."/>
            <person name="Harkins T."/>
        </authorList>
    </citation>
    <scope>NUCLEOTIDE SEQUENCE [LARGE SCALE GENOMIC DNA]</scope>
    <source>
        <strain evidence="4">cv. Jamaican Lion 4</strain>
        <tissue evidence="3">Leaf</tissue>
    </source>
</reference>
<feature type="compositionally biased region" description="Low complexity" evidence="1">
    <location>
        <begin position="121"/>
        <end position="140"/>
    </location>
</feature>
<dbReference type="PROSITE" id="PS51782">
    <property type="entry name" value="LYSM"/>
    <property type="match status" value="1"/>
</dbReference>
<feature type="compositionally biased region" description="Polar residues" evidence="1">
    <location>
        <begin position="244"/>
        <end position="280"/>
    </location>
</feature>
<feature type="compositionally biased region" description="Basic residues" evidence="1">
    <location>
        <begin position="23"/>
        <end position="36"/>
    </location>
</feature>
<dbReference type="PANTHER" id="PTHR20932:SF55">
    <property type="entry name" value="LYSM DOMAIN-CONTAINING PROTEIN"/>
    <property type="match status" value="1"/>
</dbReference>
<dbReference type="InterPro" id="IPR018392">
    <property type="entry name" value="LysM"/>
</dbReference>
<feature type="region of interest" description="Disordered" evidence="1">
    <location>
        <begin position="242"/>
        <end position="303"/>
    </location>
</feature>
<feature type="domain" description="LysM" evidence="2">
    <location>
        <begin position="144"/>
        <end position="188"/>
    </location>
</feature>
<sequence length="303" mass="33232">MVTDTSKSIVERESERERGERERKRKRNQSKARRSMFHQSFPENLEAKPIQIERKFLTGGTLIYLLVEMQMEREKRYRNGNGNGNGFGFGNYSNDFYCDIDQNRLDQQQPETNGHHNHNHPTTTSTPSPSSSSSSSSQPPLGYIEHIVTKFDTLAGVAIKYGVEVSDIKKMNGLVTDLQMFALKSIQIPLPGRHPPSPCLSNGSNTPGPKAAGRTMATDETGGLNPIPVGLGDSILTEGFTGVRKSSSTPSLQDPDSNGSIRPPSKWSQKSDNQGFSTASLAKPIFDGLPKPITGRRSKAALD</sequence>
<dbReference type="PANTHER" id="PTHR20932">
    <property type="entry name" value="LYSM AND PUTATIVE PEPTIDOGLYCAN-BINDING DOMAIN-CONTAINING PROTEIN"/>
    <property type="match status" value="1"/>
</dbReference>
<feature type="region of interest" description="Disordered" evidence="1">
    <location>
        <begin position="107"/>
        <end position="141"/>
    </location>
</feature>
<dbReference type="Gene3D" id="3.10.350.10">
    <property type="entry name" value="LysM domain"/>
    <property type="match status" value="1"/>
</dbReference>
<dbReference type="InterPro" id="IPR045030">
    <property type="entry name" value="LYSM1-4"/>
</dbReference>
<dbReference type="AlphaFoldDB" id="A0A7J6E5Q5"/>
<feature type="compositionally biased region" description="Basic residues" evidence="1">
    <location>
        <begin position="294"/>
        <end position="303"/>
    </location>
</feature>
<evidence type="ECO:0000256" key="1">
    <source>
        <dbReference type="SAM" id="MobiDB-lite"/>
    </source>
</evidence>
<organism evidence="3 4">
    <name type="scientific">Cannabis sativa</name>
    <name type="common">Hemp</name>
    <name type="synonym">Marijuana</name>
    <dbReference type="NCBI Taxonomy" id="3483"/>
    <lineage>
        <taxon>Eukaryota</taxon>
        <taxon>Viridiplantae</taxon>
        <taxon>Streptophyta</taxon>
        <taxon>Embryophyta</taxon>
        <taxon>Tracheophyta</taxon>
        <taxon>Spermatophyta</taxon>
        <taxon>Magnoliopsida</taxon>
        <taxon>eudicotyledons</taxon>
        <taxon>Gunneridae</taxon>
        <taxon>Pentapetalae</taxon>
        <taxon>rosids</taxon>
        <taxon>fabids</taxon>
        <taxon>Rosales</taxon>
        <taxon>Cannabaceae</taxon>
        <taxon>Cannabis</taxon>
    </lineage>
</organism>
<evidence type="ECO:0000313" key="4">
    <source>
        <dbReference type="Proteomes" id="UP000525078"/>
    </source>
</evidence>
<proteinExistence type="predicted"/>
<accession>A0A7J6E5Q5</accession>
<dbReference type="SMART" id="SM00257">
    <property type="entry name" value="LysM"/>
    <property type="match status" value="1"/>
</dbReference>
<feature type="region of interest" description="Disordered" evidence="1">
    <location>
        <begin position="192"/>
        <end position="230"/>
    </location>
</feature>
<dbReference type="SUPFAM" id="SSF54106">
    <property type="entry name" value="LysM domain"/>
    <property type="match status" value="1"/>
</dbReference>
<dbReference type="CDD" id="cd00118">
    <property type="entry name" value="LysM"/>
    <property type="match status" value="1"/>
</dbReference>
<evidence type="ECO:0000313" key="3">
    <source>
        <dbReference type="EMBL" id="KAF4353691.1"/>
    </source>
</evidence>
<feature type="region of interest" description="Disordered" evidence="1">
    <location>
        <begin position="1"/>
        <end position="42"/>
    </location>
</feature>
<dbReference type="Proteomes" id="UP000525078">
    <property type="component" value="Unassembled WGS sequence"/>
</dbReference>